<feature type="compositionally biased region" description="Low complexity" evidence="6">
    <location>
        <begin position="1180"/>
        <end position="1191"/>
    </location>
</feature>
<dbReference type="NCBIfam" id="NF012200">
    <property type="entry name" value="choice_anch_D"/>
    <property type="match status" value="1"/>
</dbReference>
<organism evidence="9 10">
    <name type="scientific">Gymnodraco acuticeps</name>
    <name type="common">Antarctic dragonfish</name>
    <dbReference type="NCBI Taxonomy" id="8218"/>
    <lineage>
        <taxon>Eukaryota</taxon>
        <taxon>Metazoa</taxon>
        <taxon>Chordata</taxon>
        <taxon>Craniata</taxon>
        <taxon>Vertebrata</taxon>
        <taxon>Euteleostomi</taxon>
        <taxon>Actinopterygii</taxon>
        <taxon>Neopterygii</taxon>
        <taxon>Teleostei</taxon>
        <taxon>Neoteleostei</taxon>
        <taxon>Acanthomorphata</taxon>
        <taxon>Eupercaria</taxon>
        <taxon>Perciformes</taxon>
        <taxon>Notothenioidei</taxon>
        <taxon>Bathydraconidae</taxon>
        <taxon>Gymnodraco</taxon>
    </lineage>
</organism>
<accession>A0A6P8TD73</accession>
<evidence type="ECO:0000313" key="9">
    <source>
        <dbReference type="Proteomes" id="UP000515161"/>
    </source>
</evidence>
<dbReference type="RefSeq" id="XP_034061831.1">
    <property type="nucleotide sequence ID" value="XM_034205940.1"/>
</dbReference>
<feature type="compositionally biased region" description="Basic and acidic residues" evidence="6">
    <location>
        <begin position="2247"/>
        <end position="2281"/>
    </location>
</feature>
<feature type="compositionally biased region" description="Acidic residues" evidence="6">
    <location>
        <begin position="1806"/>
        <end position="1818"/>
    </location>
</feature>
<evidence type="ECO:0000256" key="5">
    <source>
        <dbReference type="ARBA" id="ARBA00023273"/>
    </source>
</evidence>
<dbReference type="Pfam" id="PF22544">
    <property type="entry name" value="HYDIN_VesB_CFA65-like_Ig"/>
    <property type="match status" value="7"/>
</dbReference>
<feature type="region of interest" description="Disordered" evidence="6">
    <location>
        <begin position="3624"/>
        <end position="3647"/>
    </location>
</feature>
<dbReference type="InterPro" id="IPR033305">
    <property type="entry name" value="Hydin-like"/>
</dbReference>
<keyword evidence="5" id="KW-0966">Cell projection</keyword>
<dbReference type="InterPro" id="IPR053879">
    <property type="entry name" value="HYDIN_VesB_CFA65-like_Ig"/>
</dbReference>
<dbReference type="Pfam" id="PF17213">
    <property type="entry name" value="Hydin_ADK"/>
    <property type="match status" value="2"/>
</dbReference>
<feature type="compositionally biased region" description="Polar residues" evidence="6">
    <location>
        <begin position="2188"/>
        <end position="2207"/>
    </location>
</feature>
<proteinExistence type="predicted"/>
<dbReference type="OrthoDB" id="442692at2759"/>
<keyword evidence="4" id="KW-0969">Cilium</keyword>
<evidence type="ECO:0000256" key="4">
    <source>
        <dbReference type="ARBA" id="ARBA00023069"/>
    </source>
</evidence>
<feature type="compositionally biased region" description="Basic and acidic residues" evidence="6">
    <location>
        <begin position="2147"/>
        <end position="2164"/>
    </location>
</feature>
<feature type="region of interest" description="Disordered" evidence="6">
    <location>
        <begin position="1804"/>
        <end position="1829"/>
    </location>
</feature>
<feature type="domain" description="HYDIN/VesB/CFA65-like Ig-like" evidence="8">
    <location>
        <begin position="3954"/>
        <end position="4053"/>
    </location>
</feature>
<feature type="domain" description="HYDIN/VesB/CFA65-like Ig-like" evidence="8">
    <location>
        <begin position="4177"/>
        <end position="4270"/>
    </location>
</feature>
<dbReference type="PANTHER" id="PTHR23053">
    <property type="entry name" value="DLEC1 DELETED IN LUNG AND ESOPHAGEAL CANCER 1"/>
    <property type="match status" value="1"/>
</dbReference>
<dbReference type="InterPro" id="IPR013783">
    <property type="entry name" value="Ig-like_fold"/>
</dbReference>
<dbReference type="InterPro" id="IPR033768">
    <property type="entry name" value="Hydin_ADK"/>
</dbReference>
<evidence type="ECO:0000259" key="7">
    <source>
        <dbReference type="Pfam" id="PF17213"/>
    </source>
</evidence>
<gene>
    <name evidence="10" type="primary">hydin</name>
</gene>
<dbReference type="PANTHER" id="PTHR23053:SF0">
    <property type="entry name" value="HYDROCEPHALUS-INDUCING PROTEIN HOMOLOG"/>
    <property type="match status" value="1"/>
</dbReference>
<feature type="compositionally biased region" description="Polar residues" evidence="6">
    <location>
        <begin position="890"/>
        <end position="899"/>
    </location>
</feature>
<feature type="domain" description="HYDIN/VesB/CFA65-like Ig-like" evidence="8">
    <location>
        <begin position="738"/>
        <end position="834"/>
    </location>
</feature>
<reference evidence="10" key="1">
    <citation type="submission" date="2025-08" db="UniProtKB">
        <authorList>
            <consortium name="RefSeq"/>
        </authorList>
    </citation>
    <scope>IDENTIFICATION</scope>
</reference>
<keyword evidence="3" id="KW-0963">Cytoplasm</keyword>
<dbReference type="GO" id="GO:0003341">
    <property type="term" value="P:cilium movement"/>
    <property type="evidence" value="ECO:0007669"/>
    <property type="project" value="TreeGrafter"/>
</dbReference>
<feature type="region of interest" description="Disordered" evidence="6">
    <location>
        <begin position="2147"/>
        <end position="2350"/>
    </location>
</feature>
<feature type="compositionally biased region" description="Low complexity" evidence="6">
    <location>
        <begin position="3625"/>
        <end position="3636"/>
    </location>
</feature>
<protein>
    <submittedName>
        <fullName evidence="10">LOW QUALITY PROTEIN: hydrocephalus-inducing protein homolog</fullName>
    </submittedName>
</protein>
<dbReference type="Pfam" id="PF14874">
    <property type="entry name" value="PapD-like"/>
    <property type="match status" value="1"/>
</dbReference>
<dbReference type="Proteomes" id="UP000515161">
    <property type="component" value="Unplaced"/>
</dbReference>
<feature type="compositionally biased region" description="Polar residues" evidence="6">
    <location>
        <begin position="3723"/>
        <end position="3733"/>
    </location>
</feature>
<feature type="compositionally biased region" description="Basic and acidic residues" evidence="6">
    <location>
        <begin position="2224"/>
        <end position="2236"/>
    </location>
</feature>
<evidence type="ECO:0000259" key="8">
    <source>
        <dbReference type="Pfam" id="PF22544"/>
    </source>
</evidence>
<evidence type="ECO:0000256" key="6">
    <source>
        <dbReference type="SAM" id="MobiDB-lite"/>
    </source>
</evidence>
<name>A0A6P8TD73_GYMAC</name>
<evidence type="ECO:0000256" key="3">
    <source>
        <dbReference type="ARBA" id="ARBA00022490"/>
    </source>
</evidence>
<feature type="compositionally biased region" description="Basic and acidic residues" evidence="6">
    <location>
        <begin position="2208"/>
        <end position="2217"/>
    </location>
</feature>
<feature type="compositionally biased region" description="Polar residues" evidence="6">
    <location>
        <begin position="2600"/>
        <end position="2610"/>
    </location>
</feature>
<evidence type="ECO:0000256" key="2">
    <source>
        <dbReference type="ARBA" id="ARBA00004496"/>
    </source>
</evidence>
<dbReference type="GO" id="GO:0005930">
    <property type="term" value="C:axoneme"/>
    <property type="evidence" value="ECO:0007669"/>
    <property type="project" value="TreeGrafter"/>
</dbReference>
<feature type="compositionally biased region" description="Polar residues" evidence="6">
    <location>
        <begin position="1981"/>
        <end position="1992"/>
    </location>
</feature>
<feature type="domain" description="HYDIN/VesB/CFA65-like Ig-like" evidence="8">
    <location>
        <begin position="1495"/>
        <end position="1586"/>
    </location>
</feature>
<feature type="domain" description="HYDIN/VesB/CFA65-like Ig-like" evidence="8">
    <location>
        <begin position="129"/>
        <end position="221"/>
    </location>
</feature>
<feature type="region of interest" description="Disordered" evidence="6">
    <location>
        <begin position="3102"/>
        <end position="3137"/>
    </location>
</feature>
<sequence>MTAIPCLRSKVPLKPKKLSVVGMNQSLFQPHPSELVFQNFTPGQTYTLPLRLYNKDKVSRKVKLERQDSDFFHVAGPEDAGSRVAPGLAASFTVSFTPQENKDYHHRLVCVTERERFEVPILAIGPRGILDLRDELHLPICTVKASTERTHLVRNIGNAVAKFNLDTKSPFSMTPPCGTLDVGESMQVTVTFNPMTTGDHSQDLHLHYHTGEDVYIRLYGACEELDIHLERESVLVNQTYISLANVCKVSLTYRSEIPLKYCWTTWPSLQEEALSFLRESSSLQQKEEEKEERKRWLVQCESDPTAIYRLPQLSKALQERRSQLVEDQRLVLSHSCLTLEPAEGEIWPKTPAQFNIIFKPEEAKLYQQTIYCHVTGREARLPLTIKAQGLGPNLQLTYNRMDMKNVDIGGKDCYEVEMYNKGLIDAPFRMSNPDTTFGRCFSFSPEEGVVSSGAWQIVQVTFQSCILGTFSEDLLLTVTGQPQPLTVTFRGCVVAPALDFNVSEINFGDVAFGFPQTLAFTLYNTSFVPLNFALRVLGDGTGSPSVTSLKQAYEVSRINWECGADRGLRAQPVEFTVMPAAGSMRSLSDVTIKVTLCSNTVKTYRLALVVDVEGVGEEIGTLPIYARCCVPDIVVETPVLDFERCFLDHPYEQRVRLTNSSPLLACYGMLDQEYEESPSLLFGSDTPRGLILPRTSEELPVVLLAKAVGRQQHTLRIAVFGSSQPSLEVVLFCVGQGPKVHVETPKLDFGRIPVLTDITRVLHLSNESPIPAHFTARMWDRGSFGRVEPSEGEVPPESQLELRVVAHLKDTQDFKATLEISIRDSQTHTVHLSATGTGTTIVSDKTFAPALDLGAYFSHESCQYHFKLTNHGKRVQRMYWRSDNFLPSAKTQKGVNPSDRTVLPPISAPRKKDILGHGSSLPSSREKPVFSLTPLRAELFPGHSVDMVLTGSSDSPKLVRERLVCHGIVGNQGTKELIMSVDVTCRFVAPMLSISSKQLKFYIEKVPGQSLTPLFEKLILENVSSLPVCMELSLVEPFSLCEASGAHIRATTKSMVLGNGRKAEFWVCFDPSYCRDRVSQVLDEVLELHYRGHPQRDIVELHAEVQFSNLRFSSTTVDFGCVLNCTGSRREISMTNSSPLPVSYHWAFLEDQKHCAIRDTEMVEKEKEQRNPENPTGEGRSSSRTRSRASSVPLTHRPAADEESCKQRPVGVEEVFDILPIYGHLPPGEQQQVVFSFYGHENVSREVVARCHVEDGPTYEVKLRGEASVISYSLDSTHIDFGLQLFDHEVEAEVTLRNTGRMGFTFNIIYPKREDEEAGQKKALVEEQTENRQEVTPGQPMVTPTEGYVDAGVEQCLRMLYLPGVPEVFEKRLQLQVAFLPPQDIRLTGEGVFPRITLNLPRNLSEECYHEVLQQAGAAVEVDRVKEELLTAGGGAPTEANCTPTYEELLHMEIERALVKQNALAVTGSLQERRDSQGSSRKWHKLSQFPLPEYVLDFGYVILGQVLSHTVNVTNTGAVAVSFQLNEKPLAGSGFSTELKRVKNLPCGETQTLAVKFDPQGSNLKTGHTQVVMSIQVTRGPVVQVRLSAMVTVPAITVSTDTLQFDTMQCNMCQMKTIQLSNHESMPCCWTIAEEGMPLKKRKKVSQEHQPPQEVFKAIPSSGLLSPGERVNVQIKFSPADGLAYNRQLTVHVAESSKQVFIRVQGQGEEPRLEFSQSELELGPCLSLNTEVEAEVTVRNPCSFPIEFYSLEFDTQYLEEEKILHLMQGYDENNMLLLPPRAPGESLTSELLDYYKEYCSQLKDDEPNEDEKEAEMDDTHENTNTLRQNDAQTVTVKPAELLVSEMTKEGCSGRLGQLEMTPVSRAIARHMCVDLSPEGLAARNRRGIAIVVYGAPLIGRGSTVAALARHYGGASLSVDAVVTAMLLNGTSPVSLTARRLHDQAVEEYAEKKAEEAAHLLASVPDPQSAPASLDTVENSEDSCSQNDSNAPQETENTHFALCLGGDVTTLCNLLPEQLLVDILAERFQLSDCHRGIVMDGLESVYTQSAANTLQAVLKALNNRKHIYAVNLTDSYTALQARERAQRETEEALQKETSDRKEQWLQELDEEEYDALPEEDKEQIVRHHTENHRQQKVRELDHILKEEEEQRQQEEMKRLRDEELKKKSKKGGKKDVKETSRKKSLLEGKQSTDGLNGNTMSPSNNSKESLVDARDHLNEVYQSKEANDLQKQTEETKALNTESPQPADKMDREKSADTAEMKRLKEEKELKKNKKVGERDNKVPGGKESTLMDVPLMSKEMLVDEKEQPQLNEVHQSKEADPSPKKTEEAKRLQAESPKPVDKPKGDTSVEDELQSQFSAYEKIQEQVEHILQHWDRAQSLLLLPLPTEEAPLSSEDIAAEKHEMVWDPKAVGDLRPVVIHHEPIAQTPVGRKNKKAHSKIMSPIPSQIAAPAEADKVYPEEIIPHIVLNVTGKDSPSATELLKGSTVPQLVQVLDDLGLGPSGPPIPPPATFSVVPFPKSREQSMSKVTCSRFTFLVPSGQEEQDEEKKDSEEDLQASVLKEESTYSKGRSKGSTKESAVTKDKKSQKIKRQTSAKTKTKVPVNSRTSAHGSLDCTEQDLHQGNLELKRSQSLTNFRWVVPANSEVVLKIWFYSESPETFKQTFNFELLGTQRLYQLLCTGICTYPSICKDHTTLFAFSKKVSQMEKGLEKTYAIKPGYFEFGPLLCGKTRDRYKESRYPENTERLVIQNTSGLEAEVQFNFQHDTQAATYLLHPPKMTLKPDQKQELTVWAYPTNIGQMKDSIICQIKDNPEPVIINISCWGVRPELELESKHLHCNRTMLHRRNSCSVTLHNKTALPVSWKLQGVDELGDEFSVPQDQGVISANSSFLLSLHFRAKKPLHIKKILRLEVSDVEKILGVVQTENIQVTAEAYDVALEIIPADGCLDFGTIKVFEEGKQSLRLKNQGKYETAYKLTLQQTDPPQPNLESIFTLSPPSGTLMPHEKPTTVQILCKANTEISMIEQPILLCQLIEPNIGNGEVVATLTINISVKSVFSRYKITPACDINFGPLVYGYKKTESFTIENNGTFETRYSVCRLITDATSPGKQGGPAKKSQSERATGATGATGATSKVRRESIQRDLSITQNRFTMGLFSVSPCNGSLHPGSQQVVTVECVSDQLGSWNQGLLIDISDRDPLDHPDGIPYKLLAEVCKPGISLDMASIFEEHHLCNNSSQLSSKQFCNAEGIYVQDENKFVFNKVLVGRTAKARFKLTNNSKVPCALSLAIKYVGAKPSRGADVFDLSATTLSIPEQSHVFAVVTFTPQAMQLYSAVFEATMDVTSRMTPTVKSKVLEFDLMGEGNMPSVCVVRPALRTSRGSPRLQFTRVSAGRRHTRPLVLLNDGNVPAQVQIDMLDKHGVFTLKAAPGNTCSSIYSSQIEGTTKSEHQLVHRTTLRLNVREQAEFEVGFCSDKPLIVKAKMSLHVEDNKYSNTTIQITGEAYQEIISLDNISRLSQEIEEDDEGGIMHFGDCHVDSPYQESFTMSNHSSQAVRFEWPPAGSHICFSPQVGHLHAGCSKEVVVTFCSNQPVTLTSQPMRCKVSQVEFQQPLEQVADWDDRQRTVQWLSSSRPASASPQQTGKNKVKKTDPEPCCSVVEGSQLELELRISAVCDYVKFSCNADTIDFKDTKLYQTRLHQLQIVNHGTVKLEFSWQVIMDQNNNILNHEQRDGTQSPRPGSRSAMLSEARPSSALASVMSLLTGNPELPPVSVEPGIGAIEPGEMQSFSIRFSPLEVAQFQGRIICSIPNLPDVDEAPCIPVYARSLLPHCHFDLEDSDYISEKRQNPEFRGPLDPNIRVIEFNSVGFSVPSKRCFGVMNPTSKPYSFKWRCEDKGGSPFCCLTPSGTVLPGKKVEVCFQYVAEQMEAVESFWSFVIETLSLCVPFLCVGTTKEPLVYLHRPHLDFGELLVGHNVELTVGLVNGEDELFHFSALQSSLLCEDQQSRLSVQPMRGTVPPKHRLPLSVSFTPCREGHVSFRLALKVKRKSEPLTLTVKADCFIMSTSVQVVQPEGGLREIIPNQEDTLDFGKVGISEQSTFNFLVSNLARLNLDVSFDLTGPSELLQHLQVKPQHDAIEVGKQLQSSLFFCPRSICNLRDVRLSIRVKHGPTFTFCIEGRSVAPSLEFSFTKIDFGKCFLYSEGLVPASQTLVISNKGGKDISVQCVFRNTSYLETDFQTAVLSPGAVIEAPINFYPREACRYQETITFILNSCIAKHVDVLAQGVERKLEVEPPRQRKVKLGSLMLGQKVKKQVVLVNRSLLDISFTLMLNTNTPLDLRDLSFSPAGEQSLKASVGSCNVEIQFSPRQHIPPFSAELQAEVAGLLLPLLTIQGCCQVVEVQLDQDHLAFGAVVQRCQAKKRIHMMNTGDIGAKFQWKTETFPPELSISPAKGYICPGMEVPFSVTFAPVEVNNDIRHENLCCWVEGSSSPVRFTVAGSCIVASTSKEVLHFVCLVRGSHTHTLPVANPTNQQCSVRPVIEGQQWSAAPMLILRPHQSKTYQITYRPLSMTADGKKHQGSVFFSFPDGTGLLYSLQGTAEPPKAEDSIVHELPAKTHHTEVLPVHNWLSKQQRFRVLIETLKPDKPDATVSLKGQKDIVVPALATRDYSLSFFTYKEGQYNTKVTFHDEVSGEYLFYLVTFKATPPGVLSTMELVTTVRQTASATVQVENPLTTVTCLTTECKCPDISAPAQHTVPGQSKGSVSFEYLPLRVGESTARLTLHSSDLGSFHYDLLLRALPPPPEKTVHFSTCLGSSQAVLVKFINYSRFKPEYSCKADCPDFTVDKVRPQVGSESGMEVCFEPHQLGQVTGQLTLSSGIGGEYIFPLHGISLPPKAQGPFSIRAGRSVTIPFKNVFLHTSDFSFQVDNPCFTVKDIDTVPSKKTQNIVVSFESPAAGFPGPWFGNLTVSSQRSEAHRKPCSWIFYLKGYRPESS</sequence>
<feature type="domain" description="HYDIN/VesB/CFA65-like Ig-like" evidence="8">
    <location>
        <begin position="4394"/>
        <end position="4491"/>
    </location>
</feature>
<dbReference type="GO" id="GO:1904158">
    <property type="term" value="P:axonemal central apparatus assembly"/>
    <property type="evidence" value="ECO:0007669"/>
    <property type="project" value="TreeGrafter"/>
</dbReference>
<comment type="subcellular location">
    <subcellularLocation>
        <location evidence="1">Cell projection</location>
        <location evidence="1">Cilium</location>
    </subcellularLocation>
    <subcellularLocation>
        <location evidence="2">Cytoplasm</location>
    </subcellularLocation>
</comment>
<feature type="region of interest" description="Disordered" evidence="6">
    <location>
        <begin position="3723"/>
        <end position="3742"/>
    </location>
</feature>
<feature type="region of interest" description="Disordered" evidence="6">
    <location>
        <begin position="1964"/>
        <end position="1992"/>
    </location>
</feature>
<feature type="region of interest" description="Disordered" evidence="6">
    <location>
        <begin position="1163"/>
        <end position="1206"/>
    </location>
</feature>
<feature type="region of interest" description="Disordered" evidence="6">
    <location>
        <begin position="2539"/>
        <end position="2614"/>
    </location>
</feature>
<feature type="domain" description="Hydin adenylate kinase-like" evidence="7">
    <location>
        <begin position="1986"/>
        <end position="2041"/>
    </location>
</feature>
<feature type="compositionally biased region" description="Low complexity" evidence="6">
    <location>
        <begin position="3120"/>
        <end position="3130"/>
    </location>
</feature>
<dbReference type="Gene3D" id="3.40.50.300">
    <property type="entry name" value="P-loop containing nucleotide triphosphate hydrolases"/>
    <property type="match status" value="1"/>
</dbReference>
<feature type="compositionally biased region" description="Basic and acidic residues" evidence="6">
    <location>
        <begin position="2172"/>
        <end position="2185"/>
    </location>
</feature>
<feature type="compositionally biased region" description="Basic and acidic residues" evidence="6">
    <location>
        <begin position="2314"/>
        <end position="2347"/>
    </location>
</feature>
<dbReference type="InterPro" id="IPR027417">
    <property type="entry name" value="P-loop_NTPase"/>
</dbReference>
<feature type="region of interest" description="Disordered" evidence="6">
    <location>
        <begin position="890"/>
        <end position="927"/>
    </location>
</feature>
<feature type="domain" description="HYDIN/VesB/CFA65-like Ig-like" evidence="8">
    <location>
        <begin position="392"/>
        <end position="492"/>
    </location>
</feature>
<dbReference type="KEGG" id="gacu:117539678"/>
<dbReference type="Gene3D" id="2.60.40.10">
    <property type="entry name" value="Immunoglobulins"/>
    <property type="match status" value="24"/>
</dbReference>
<dbReference type="GeneID" id="117539678"/>
<evidence type="ECO:0000256" key="1">
    <source>
        <dbReference type="ARBA" id="ARBA00004138"/>
    </source>
</evidence>
<evidence type="ECO:0000313" key="10">
    <source>
        <dbReference type="RefSeq" id="XP_034061831.1"/>
    </source>
</evidence>
<feature type="domain" description="Hydin adenylate kinase-like" evidence="7">
    <location>
        <begin position="1889"/>
        <end position="1967"/>
    </location>
</feature>
<dbReference type="CTD" id="54768"/>
<feature type="compositionally biased region" description="Basic residues" evidence="6">
    <location>
        <begin position="2587"/>
        <end position="2599"/>
    </location>
</feature>
<keyword evidence="9" id="KW-1185">Reference proteome</keyword>
<dbReference type="InParanoid" id="A0A6P8TD73"/>